<dbReference type="GO" id="GO:0005975">
    <property type="term" value="P:carbohydrate metabolic process"/>
    <property type="evidence" value="ECO:0007669"/>
    <property type="project" value="InterPro"/>
</dbReference>
<keyword evidence="3" id="KW-1185">Reference proteome</keyword>
<dbReference type="InParanoid" id="A0A0C2XL80"/>
<dbReference type="Pfam" id="PF00704">
    <property type="entry name" value="Glyco_hydro_18"/>
    <property type="match status" value="1"/>
</dbReference>
<evidence type="ECO:0000313" key="3">
    <source>
        <dbReference type="Proteomes" id="UP000054549"/>
    </source>
</evidence>
<protein>
    <submittedName>
        <fullName evidence="2">Glycoside hydrolase family 18 protein</fullName>
    </submittedName>
</protein>
<feature type="non-terminal residue" evidence="2">
    <location>
        <position position="1"/>
    </location>
</feature>
<keyword evidence="2" id="KW-0378">Hydrolase</keyword>
<dbReference type="InterPro" id="IPR029070">
    <property type="entry name" value="Chitinase_insertion_sf"/>
</dbReference>
<name>A0A0C2XL80_AMAMK</name>
<feature type="domain" description="GH18" evidence="1">
    <location>
        <begin position="1"/>
        <end position="156"/>
    </location>
</feature>
<dbReference type="PROSITE" id="PS51910">
    <property type="entry name" value="GH18_2"/>
    <property type="match status" value="1"/>
</dbReference>
<accession>A0A0C2XL80</accession>
<evidence type="ECO:0000313" key="2">
    <source>
        <dbReference type="EMBL" id="KIL70286.1"/>
    </source>
</evidence>
<dbReference type="EMBL" id="KN818224">
    <property type="protein sequence ID" value="KIL70286.1"/>
    <property type="molecule type" value="Genomic_DNA"/>
</dbReference>
<evidence type="ECO:0000259" key="1">
    <source>
        <dbReference type="PROSITE" id="PS51910"/>
    </source>
</evidence>
<dbReference type="SUPFAM" id="SSF51445">
    <property type="entry name" value="(Trans)glycosidases"/>
    <property type="match status" value="1"/>
</dbReference>
<proteinExistence type="predicted"/>
<dbReference type="HOGENOM" id="CLU_1664841_0_0_1"/>
<gene>
    <name evidence="2" type="ORF">M378DRAFT_615310</name>
</gene>
<dbReference type="GO" id="GO:0016787">
    <property type="term" value="F:hydrolase activity"/>
    <property type="evidence" value="ECO:0007669"/>
    <property type="project" value="UniProtKB-KW"/>
</dbReference>
<dbReference type="InterPro" id="IPR001223">
    <property type="entry name" value="Glyco_hydro18_cat"/>
</dbReference>
<dbReference type="OrthoDB" id="3022280at2759"/>
<dbReference type="Gene3D" id="3.10.50.10">
    <property type="match status" value="1"/>
</dbReference>
<reference evidence="2 3" key="1">
    <citation type="submission" date="2014-04" db="EMBL/GenBank/DDBJ databases">
        <title>Evolutionary Origins and Diversification of the Mycorrhizal Mutualists.</title>
        <authorList>
            <consortium name="DOE Joint Genome Institute"/>
            <consortium name="Mycorrhizal Genomics Consortium"/>
            <person name="Kohler A."/>
            <person name="Kuo A."/>
            <person name="Nagy L.G."/>
            <person name="Floudas D."/>
            <person name="Copeland A."/>
            <person name="Barry K.W."/>
            <person name="Cichocki N."/>
            <person name="Veneault-Fourrey C."/>
            <person name="LaButti K."/>
            <person name="Lindquist E.A."/>
            <person name="Lipzen A."/>
            <person name="Lundell T."/>
            <person name="Morin E."/>
            <person name="Murat C."/>
            <person name="Riley R."/>
            <person name="Ohm R."/>
            <person name="Sun H."/>
            <person name="Tunlid A."/>
            <person name="Henrissat B."/>
            <person name="Grigoriev I.V."/>
            <person name="Hibbett D.S."/>
            <person name="Martin F."/>
        </authorList>
    </citation>
    <scope>NUCLEOTIDE SEQUENCE [LARGE SCALE GENOMIC DNA]</scope>
    <source>
        <strain evidence="2 3">Koide BX008</strain>
    </source>
</reference>
<dbReference type="STRING" id="946122.A0A0C2XL80"/>
<dbReference type="InterPro" id="IPR017853">
    <property type="entry name" value="GH"/>
</dbReference>
<dbReference type="Proteomes" id="UP000054549">
    <property type="component" value="Unassembled WGS sequence"/>
</dbReference>
<dbReference type="Gene3D" id="3.20.20.80">
    <property type="entry name" value="Glycosidases"/>
    <property type="match status" value="1"/>
</dbReference>
<dbReference type="AlphaFoldDB" id="A0A0C2XL80"/>
<organism evidence="2 3">
    <name type="scientific">Amanita muscaria (strain Koide BX008)</name>
    <dbReference type="NCBI Taxonomy" id="946122"/>
    <lineage>
        <taxon>Eukaryota</taxon>
        <taxon>Fungi</taxon>
        <taxon>Dikarya</taxon>
        <taxon>Basidiomycota</taxon>
        <taxon>Agaricomycotina</taxon>
        <taxon>Agaricomycetes</taxon>
        <taxon>Agaricomycetidae</taxon>
        <taxon>Agaricales</taxon>
        <taxon>Pluteineae</taxon>
        <taxon>Amanitaceae</taxon>
        <taxon>Amanita</taxon>
    </lineage>
</organism>
<sequence length="159" mass="17054">IPLSKLVLGVPTYGHSSKVNPTSAFHGTSLVAYPPFNKAVHVQGDSWTSGAGVDQCGKQTAPDDTVKFWSLVAQGYLKDDGTPGKDIAYRFDSCSRTAYVYDKAKQVMVSFDDAKSFAAKGKFIKDAGIAGFSMWLAGGDHKDILLDSIRKAGGFPQKD</sequence>